<accession>A0A8E3B1C0</accession>
<dbReference type="Pfam" id="PF06169">
    <property type="entry name" value="DUF982"/>
    <property type="match status" value="1"/>
</dbReference>
<gene>
    <name evidence="1" type="ORF">C8D77_12027</name>
</gene>
<dbReference type="Proteomes" id="UP000245631">
    <property type="component" value="Unassembled WGS sequence"/>
</dbReference>
<name>A0A8E3B1C0_RHILI</name>
<reference evidence="1 2" key="1">
    <citation type="submission" date="2018-05" db="EMBL/GenBank/DDBJ databases">
        <title>Genomic Encyclopedia of Type Strains, Phase IV (KMG-IV): sequencing the most valuable type-strain genomes for metagenomic binning, comparative biology and taxonomic classification.</title>
        <authorList>
            <person name="Goeker M."/>
        </authorList>
    </citation>
    <scope>NUCLEOTIDE SEQUENCE [LARGE SCALE GENOMIC DNA]</scope>
    <source>
        <strain evidence="1 2">DSM 2626</strain>
    </source>
</reference>
<dbReference type="Gene3D" id="6.10.250.730">
    <property type="match status" value="1"/>
</dbReference>
<dbReference type="RefSeq" id="WP_109671819.1">
    <property type="nucleotide sequence ID" value="NZ_QGGH01000020.1"/>
</dbReference>
<evidence type="ECO:0000313" key="1">
    <source>
        <dbReference type="EMBL" id="PWJ86929.1"/>
    </source>
</evidence>
<sequence length="96" mass="10136">MSIFLPLNIRFVDGTTMVVSSIADAQKALACQWRNKEAATYNEAARLLSAAKEGVCKPAVAFAVFENAAQTQGLLQPAKPSSALGLLDDITLPLAT</sequence>
<proteinExistence type="predicted"/>
<dbReference type="EMBL" id="QGGH01000020">
    <property type="protein sequence ID" value="PWJ86929.1"/>
    <property type="molecule type" value="Genomic_DNA"/>
</dbReference>
<organism evidence="1 2">
    <name type="scientific">Rhizobium loti</name>
    <name type="common">Mesorhizobium loti</name>
    <dbReference type="NCBI Taxonomy" id="381"/>
    <lineage>
        <taxon>Bacteria</taxon>
        <taxon>Pseudomonadati</taxon>
        <taxon>Pseudomonadota</taxon>
        <taxon>Alphaproteobacteria</taxon>
        <taxon>Hyphomicrobiales</taxon>
        <taxon>Phyllobacteriaceae</taxon>
        <taxon>Mesorhizobium</taxon>
    </lineage>
</organism>
<dbReference type="InterPro" id="IPR010385">
    <property type="entry name" value="DUF982"/>
</dbReference>
<dbReference type="GeneID" id="61055967"/>
<evidence type="ECO:0000313" key="2">
    <source>
        <dbReference type="Proteomes" id="UP000245631"/>
    </source>
</evidence>
<dbReference type="AlphaFoldDB" id="A0A8E3B1C0"/>
<comment type="caution">
    <text evidence="1">The sequence shown here is derived from an EMBL/GenBank/DDBJ whole genome shotgun (WGS) entry which is preliminary data.</text>
</comment>
<protein>
    <submittedName>
        <fullName evidence="1">Uncharacterized protein DUF982</fullName>
    </submittedName>
</protein>